<dbReference type="EMBL" id="JABSTU010000001">
    <property type="protein sequence ID" value="KAH8040500.1"/>
    <property type="molecule type" value="Genomic_DNA"/>
</dbReference>
<keyword evidence="2" id="KW-1185">Reference proteome</keyword>
<dbReference type="Proteomes" id="UP000821866">
    <property type="component" value="Chromosome 1"/>
</dbReference>
<reference evidence="1" key="1">
    <citation type="journal article" date="2020" name="Cell">
        <title>Large-Scale Comparative Analyses of Tick Genomes Elucidate Their Genetic Diversity and Vector Capacities.</title>
        <authorList>
            <consortium name="Tick Genome and Microbiome Consortium (TIGMIC)"/>
            <person name="Jia N."/>
            <person name="Wang J."/>
            <person name="Shi W."/>
            <person name="Du L."/>
            <person name="Sun Y."/>
            <person name="Zhan W."/>
            <person name="Jiang J.F."/>
            <person name="Wang Q."/>
            <person name="Zhang B."/>
            <person name="Ji P."/>
            <person name="Bell-Sakyi L."/>
            <person name="Cui X.M."/>
            <person name="Yuan T.T."/>
            <person name="Jiang B.G."/>
            <person name="Yang W.F."/>
            <person name="Lam T.T."/>
            <person name="Chang Q.C."/>
            <person name="Ding S.J."/>
            <person name="Wang X.J."/>
            <person name="Zhu J.G."/>
            <person name="Ruan X.D."/>
            <person name="Zhao L."/>
            <person name="Wei J.T."/>
            <person name="Ye R.Z."/>
            <person name="Que T.C."/>
            <person name="Du C.H."/>
            <person name="Zhou Y.H."/>
            <person name="Cheng J.X."/>
            <person name="Dai P.F."/>
            <person name="Guo W.B."/>
            <person name="Han X.H."/>
            <person name="Huang E.J."/>
            <person name="Li L.F."/>
            <person name="Wei W."/>
            <person name="Gao Y.C."/>
            <person name="Liu J.Z."/>
            <person name="Shao H.Z."/>
            <person name="Wang X."/>
            <person name="Wang C.C."/>
            <person name="Yang T.C."/>
            <person name="Huo Q.B."/>
            <person name="Li W."/>
            <person name="Chen H.Y."/>
            <person name="Chen S.E."/>
            <person name="Zhou L.G."/>
            <person name="Ni X.B."/>
            <person name="Tian J.H."/>
            <person name="Sheng Y."/>
            <person name="Liu T."/>
            <person name="Pan Y.S."/>
            <person name="Xia L.Y."/>
            <person name="Li J."/>
            <person name="Zhao F."/>
            <person name="Cao W.C."/>
        </authorList>
    </citation>
    <scope>NUCLEOTIDE SEQUENCE</scope>
    <source>
        <strain evidence="1">Rmic-2018</strain>
    </source>
</reference>
<evidence type="ECO:0000313" key="2">
    <source>
        <dbReference type="Proteomes" id="UP000821866"/>
    </source>
</evidence>
<sequence>MFARAGCFPRAAGRGHALFRYGIQLRIHGRVLSEECVLVCVEKLKFEACDPNIDSSALIRPYRLQPPSISDAALRFSGVRRSLRLLRSGSLAARDERDIVHHDASSPSWVPSSVRRGNRCRRIEHNKQWDTPEGSLGLASSARESIVCVLPVWKWVRPSDGRVISGRPEMENGGRASSGRRLLIACTAVRSTQGDDVRVVCALDIYAVLAAPARAQLRPPVVLLDIPVYGLCACSFF</sequence>
<dbReference type="AlphaFoldDB" id="A0A9J6F207"/>
<gene>
    <name evidence="1" type="ORF">HPB51_011196</name>
</gene>
<proteinExistence type="predicted"/>
<accession>A0A9J6F207</accession>
<comment type="caution">
    <text evidence="1">The sequence shown here is derived from an EMBL/GenBank/DDBJ whole genome shotgun (WGS) entry which is preliminary data.</text>
</comment>
<evidence type="ECO:0000313" key="1">
    <source>
        <dbReference type="EMBL" id="KAH8040500.1"/>
    </source>
</evidence>
<name>A0A9J6F207_RHIMP</name>
<protein>
    <submittedName>
        <fullName evidence="1">Uncharacterized protein</fullName>
    </submittedName>
</protein>
<reference evidence="1" key="2">
    <citation type="submission" date="2021-09" db="EMBL/GenBank/DDBJ databases">
        <authorList>
            <person name="Jia N."/>
            <person name="Wang J."/>
            <person name="Shi W."/>
            <person name="Du L."/>
            <person name="Sun Y."/>
            <person name="Zhan W."/>
            <person name="Jiang J."/>
            <person name="Wang Q."/>
            <person name="Zhang B."/>
            <person name="Ji P."/>
            <person name="Sakyi L.B."/>
            <person name="Cui X."/>
            <person name="Yuan T."/>
            <person name="Jiang B."/>
            <person name="Yang W."/>
            <person name="Lam T.T.-Y."/>
            <person name="Chang Q."/>
            <person name="Ding S."/>
            <person name="Wang X."/>
            <person name="Zhu J."/>
            <person name="Ruan X."/>
            <person name="Zhao L."/>
            <person name="Wei J."/>
            <person name="Que T."/>
            <person name="Du C."/>
            <person name="Cheng J."/>
            <person name="Dai P."/>
            <person name="Han X."/>
            <person name="Huang E."/>
            <person name="Gao Y."/>
            <person name="Liu J."/>
            <person name="Shao H."/>
            <person name="Ye R."/>
            <person name="Li L."/>
            <person name="Wei W."/>
            <person name="Wang X."/>
            <person name="Wang C."/>
            <person name="Huo Q."/>
            <person name="Li W."/>
            <person name="Guo W."/>
            <person name="Chen H."/>
            <person name="Chen S."/>
            <person name="Zhou L."/>
            <person name="Zhou L."/>
            <person name="Ni X."/>
            <person name="Tian J."/>
            <person name="Zhou Y."/>
            <person name="Sheng Y."/>
            <person name="Liu T."/>
            <person name="Pan Y."/>
            <person name="Xia L."/>
            <person name="Li J."/>
            <person name="Zhao F."/>
            <person name="Cao W."/>
        </authorList>
    </citation>
    <scope>NUCLEOTIDE SEQUENCE</scope>
    <source>
        <strain evidence="1">Rmic-2018</strain>
        <tissue evidence="1">Larvae</tissue>
    </source>
</reference>
<organism evidence="1 2">
    <name type="scientific">Rhipicephalus microplus</name>
    <name type="common">Cattle tick</name>
    <name type="synonym">Boophilus microplus</name>
    <dbReference type="NCBI Taxonomy" id="6941"/>
    <lineage>
        <taxon>Eukaryota</taxon>
        <taxon>Metazoa</taxon>
        <taxon>Ecdysozoa</taxon>
        <taxon>Arthropoda</taxon>
        <taxon>Chelicerata</taxon>
        <taxon>Arachnida</taxon>
        <taxon>Acari</taxon>
        <taxon>Parasitiformes</taxon>
        <taxon>Ixodida</taxon>
        <taxon>Ixodoidea</taxon>
        <taxon>Ixodidae</taxon>
        <taxon>Rhipicephalinae</taxon>
        <taxon>Rhipicephalus</taxon>
        <taxon>Boophilus</taxon>
    </lineage>
</organism>